<evidence type="ECO:0000259" key="1">
    <source>
        <dbReference type="Pfam" id="PF13649"/>
    </source>
</evidence>
<dbReference type="Gene3D" id="3.40.50.150">
    <property type="entry name" value="Vaccinia Virus protein VP39"/>
    <property type="match status" value="1"/>
</dbReference>
<dbReference type="GO" id="GO:0032259">
    <property type="term" value="P:methylation"/>
    <property type="evidence" value="ECO:0007669"/>
    <property type="project" value="UniProtKB-KW"/>
</dbReference>
<dbReference type="InterPro" id="IPR041698">
    <property type="entry name" value="Methyltransf_25"/>
</dbReference>
<dbReference type="Pfam" id="PF13649">
    <property type="entry name" value="Methyltransf_25"/>
    <property type="match status" value="1"/>
</dbReference>
<dbReference type="EMBL" id="LR589194">
    <property type="protein sequence ID" value="VTP04316.1"/>
    <property type="molecule type" value="Genomic_DNA"/>
</dbReference>
<proteinExistence type="predicted"/>
<evidence type="ECO:0000313" key="2">
    <source>
        <dbReference type="EMBL" id="VTP04316.1"/>
    </source>
</evidence>
<dbReference type="CDD" id="cd02440">
    <property type="entry name" value="AdoMet_MTases"/>
    <property type="match status" value="1"/>
</dbReference>
<dbReference type="InterPro" id="IPR029063">
    <property type="entry name" value="SAM-dependent_MTases_sf"/>
</dbReference>
<dbReference type="GO" id="GO:0008168">
    <property type="term" value="F:methyltransferase activity"/>
    <property type="evidence" value="ECO:0007669"/>
    <property type="project" value="UniProtKB-KW"/>
</dbReference>
<name>A0A653F5N4_9MYCO</name>
<dbReference type="PANTHER" id="PTHR43591">
    <property type="entry name" value="METHYLTRANSFERASE"/>
    <property type="match status" value="1"/>
</dbReference>
<dbReference type="PANTHER" id="PTHR43591:SF24">
    <property type="entry name" value="2-METHOXY-6-POLYPRENYL-1,4-BENZOQUINOL METHYLASE, MITOCHONDRIAL"/>
    <property type="match status" value="1"/>
</dbReference>
<dbReference type="AlphaFoldDB" id="A0A653F5N4"/>
<sequence>MPTMSRIESAFCRSAPWRVFTRRTVVPWALQGLKPTGKVLEIGAGSGAMAAEILSIYPDIHITVTDFDDTMLAAARRRLAPFGSRATARQADANGLPFGDNTFDTVLSFIMLHHTVTWEQALAEAVRVVRAGGTLIGYDLLSVVPTRILHRLEGAPTRLIRRGELEPALDQLPLADVRLRHNPLLVRFSATKRSHAG</sequence>
<organism evidence="2">
    <name type="scientific">Mycobacterium riyadhense</name>
    <dbReference type="NCBI Taxonomy" id="486698"/>
    <lineage>
        <taxon>Bacteria</taxon>
        <taxon>Bacillati</taxon>
        <taxon>Actinomycetota</taxon>
        <taxon>Actinomycetes</taxon>
        <taxon>Mycobacteriales</taxon>
        <taxon>Mycobacteriaceae</taxon>
        <taxon>Mycobacterium</taxon>
    </lineage>
</organism>
<feature type="domain" description="Methyltransferase" evidence="1">
    <location>
        <begin position="39"/>
        <end position="133"/>
    </location>
</feature>
<keyword evidence="2" id="KW-0489">Methyltransferase</keyword>
<accession>A0A653F5N4</accession>
<keyword evidence="2" id="KW-0808">Transferase</keyword>
<dbReference type="SUPFAM" id="SSF53335">
    <property type="entry name" value="S-adenosyl-L-methionine-dependent methyltransferases"/>
    <property type="match status" value="1"/>
</dbReference>
<gene>
    <name evidence="2" type="primary">rebM_8</name>
    <name evidence="2" type="ORF">BIN_B_05489</name>
</gene>
<reference evidence="2" key="1">
    <citation type="submission" date="2019-05" db="EMBL/GenBank/DDBJ databases">
        <authorList>
            <person name="Naeem R."/>
            <person name="Antony C."/>
            <person name="Guan Q."/>
        </authorList>
    </citation>
    <scope>NUCLEOTIDE SEQUENCE</scope>
    <source>
        <strain evidence="2">2</strain>
    </source>
</reference>
<protein>
    <submittedName>
        <fullName evidence="2">Demethylrebeccamycin-D-glucose O-methyltransferase</fullName>
    </submittedName>
</protein>